<evidence type="ECO:0000313" key="2">
    <source>
        <dbReference type="EMBL" id="OEJ13603.1"/>
    </source>
</evidence>
<dbReference type="AlphaFoldDB" id="A0A1E5NBU7"/>
<protein>
    <submittedName>
        <fullName evidence="2">3-hydroxyacyl-ACP dehydratase</fullName>
    </submittedName>
</protein>
<evidence type="ECO:0000313" key="3">
    <source>
        <dbReference type="Proteomes" id="UP000095247"/>
    </source>
</evidence>
<name>A0A1E5NBU7_9SPIR</name>
<dbReference type="InterPro" id="IPR054545">
    <property type="entry name" value="ApeI-like"/>
</dbReference>
<evidence type="ECO:0000259" key="1">
    <source>
        <dbReference type="Pfam" id="PF22818"/>
    </source>
</evidence>
<organism evidence="2 3">
    <name type="scientific">Brachyspira hampsonii</name>
    <dbReference type="NCBI Taxonomy" id="1287055"/>
    <lineage>
        <taxon>Bacteria</taxon>
        <taxon>Pseudomonadati</taxon>
        <taxon>Spirochaetota</taxon>
        <taxon>Spirochaetia</taxon>
        <taxon>Brachyspirales</taxon>
        <taxon>Brachyspiraceae</taxon>
        <taxon>Brachyspira</taxon>
    </lineage>
</organism>
<gene>
    <name evidence="2" type="ORF">BFL38_02300</name>
</gene>
<feature type="domain" description="ApeI dehydratase-like" evidence="1">
    <location>
        <begin position="15"/>
        <end position="110"/>
    </location>
</feature>
<dbReference type="Gene3D" id="3.10.129.10">
    <property type="entry name" value="Hotdog Thioesterase"/>
    <property type="match status" value="1"/>
</dbReference>
<sequence>MDNYIDYKDYKIEEKTSDMFRVKVFIDEKMPYFDGHFENFKLLPAIAQVKITLDICKSIFSRDFSVNKLLKLKFTNMILPNTNIFIESHFSDNIISFKIYDNNKKYSDGKLYFS</sequence>
<dbReference type="EMBL" id="MDCO01000012">
    <property type="protein sequence ID" value="OEJ13603.1"/>
    <property type="molecule type" value="Genomic_DNA"/>
</dbReference>
<reference evidence="2 3" key="1">
    <citation type="submission" date="2016-08" db="EMBL/GenBank/DDBJ databases">
        <title>Characterization and recognition of Brachyspira hampsonii sp. nov., a novel intestinal spirochete that is pathogenic to pigs.</title>
        <authorList>
            <person name="Mirajkar N."/>
            <person name="La T."/>
            <person name="Phillips N."/>
            <person name="Hampson D."/>
            <person name="Gebhart C."/>
        </authorList>
    </citation>
    <scope>NUCLEOTIDE SEQUENCE [LARGE SCALE GENOMIC DNA]</scope>
    <source>
        <strain evidence="2 3">P280/1</strain>
    </source>
</reference>
<accession>A0A1E5NBU7</accession>
<comment type="caution">
    <text evidence="2">The sequence shown here is derived from an EMBL/GenBank/DDBJ whole genome shotgun (WGS) entry which is preliminary data.</text>
</comment>
<dbReference type="PIRSF" id="PIRSF030962">
    <property type="entry name" value="Dehydrase_ECs4332_prd"/>
    <property type="match status" value="1"/>
</dbReference>
<dbReference type="Pfam" id="PF22818">
    <property type="entry name" value="ApeI-like"/>
    <property type="match status" value="1"/>
</dbReference>
<proteinExistence type="predicted"/>
<dbReference type="InterPro" id="IPR016962">
    <property type="entry name" value="Dehydrase_ECs4332_prd"/>
</dbReference>
<dbReference type="Proteomes" id="UP000095247">
    <property type="component" value="Unassembled WGS sequence"/>
</dbReference>
<dbReference type="RefSeq" id="WP_069726916.1">
    <property type="nucleotide sequence ID" value="NZ_MDCO01000012.1"/>
</dbReference>
<dbReference type="InterPro" id="IPR029069">
    <property type="entry name" value="HotDog_dom_sf"/>
</dbReference>
<dbReference type="SUPFAM" id="SSF54637">
    <property type="entry name" value="Thioesterase/thiol ester dehydrase-isomerase"/>
    <property type="match status" value="1"/>
</dbReference>